<dbReference type="RefSeq" id="XP_060044396.1">
    <property type="nucleotide sequence ID" value="XM_060188413.1"/>
</dbReference>
<keyword evidence="1" id="KW-0540">Nuclease</keyword>
<dbReference type="Pfam" id="PF18704">
    <property type="entry name" value="Chromo_2"/>
    <property type="match status" value="1"/>
</dbReference>
<reference evidence="7" key="1">
    <citation type="submission" date="2025-08" db="UniProtKB">
        <authorList>
            <consortium name="RefSeq"/>
        </authorList>
    </citation>
    <scope>IDENTIFICATION</scope>
</reference>
<proteinExistence type="predicted"/>
<dbReference type="SUPFAM" id="SSF47807">
    <property type="entry name" value="5' to 3' exonuclease, C-terminal subdomain"/>
    <property type="match status" value="1"/>
</dbReference>
<evidence type="ECO:0000259" key="5">
    <source>
        <dbReference type="SMART" id="SM00485"/>
    </source>
</evidence>
<evidence type="ECO:0000313" key="6">
    <source>
        <dbReference type="Proteomes" id="UP001652624"/>
    </source>
</evidence>
<evidence type="ECO:0000313" key="7">
    <source>
        <dbReference type="RefSeq" id="XP_060044396.1"/>
    </source>
</evidence>
<dbReference type="Pfam" id="PF00867">
    <property type="entry name" value="XPG_I"/>
    <property type="match status" value="1"/>
</dbReference>
<dbReference type="InterPro" id="IPR006085">
    <property type="entry name" value="XPG_DNA_repair_N"/>
</dbReference>
<feature type="compositionally biased region" description="Polar residues" evidence="3">
    <location>
        <begin position="695"/>
        <end position="710"/>
    </location>
</feature>
<protein>
    <submittedName>
        <fullName evidence="7">Flap endonuclease GEN homolog 1</fullName>
    </submittedName>
</protein>
<dbReference type="SMART" id="SM00485">
    <property type="entry name" value="XPGN"/>
    <property type="match status" value="1"/>
</dbReference>
<keyword evidence="7" id="KW-0255">Endonuclease</keyword>
<dbReference type="PANTHER" id="PTHR11081">
    <property type="entry name" value="FLAP ENDONUCLEASE FAMILY MEMBER"/>
    <property type="match status" value="1"/>
</dbReference>
<evidence type="ECO:0000256" key="1">
    <source>
        <dbReference type="ARBA" id="ARBA00022722"/>
    </source>
</evidence>
<dbReference type="Pfam" id="PF00752">
    <property type="entry name" value="XPG_N"/>
    <property type="match status" value="1"/>
</dbReference>
<dbReference type="Gene3D" id="3.40.50.1010">
    <property type="entry name" value="5'-nuclease"/>
    <property type="match status" value="1"/>
</dbReference>
<keyword evidence="6" id="KW-1185">Reference proteome</keyword>
<dbReference type="InterPro" id="IPR029060">
    <property type="entry name" value="PIN-like_dom_sf"/>
</dbReference>
<organism evidence="6 7">
    <name type="scientific">Erinaceus europaeus</name>
    <name type="common">Western European hedgehog</name>
    <dbReference type="NCBI Taxonomy" id="9365"/>
    <lineage>
        <taxon>Eukaryota</taxon>
        <taxon>Metazoa</taxon>
        <taxon>Chordata</taxon>
        <taxon>Craniata</taxon>
        <taxon>Vertebrata</taxon>
        <taxon>Euteleostomi</taxon>
        <taxon>Mammalia</taxon>
        <taxon>Eutheria</taxon>
        <taxon>Laurasiatheria</taxon>
        <taxon>Eulipotyphla</taxon>
        <taxon>Erinaceidae</taxon>
        <taxon>Erinaceinae</taxon>
        <taxon>Erinaceus</taxon>
    </lineage>
</organism>
<dbReference type="Gene3D" id="1.10.150.20">
    <property type="entry name" value="5' to 3' exonuclease, C-terminal subdomain"/>
    <property type="match status" value="1"/>
</dbReference>
<dbReference type="SUPFAM" id="SSF88723">
    <property type="entry name" value="PIN domain-like"/>
    <property type="match status" value="1"/>
</dbReference>
<dbReference type="InterPro" id="IPR036279">
    <property type="entry name" value="5-3_exonuclease_C_sf"/>
</dbReference>
<dbReference type="InterPro" id="IPR006086">
    <property type="entry name" value="XPG-I_dom"/>
</dbReference>
<feature type="domain" description="XPG N-terminal" evidence="5">
    <location>
        <begin position="1"/>
        <end position="96"/>
    </location>
</feature>
<evidence type="ECO:0000256" key="3">
    <source>
        <dbReference type="SAM" id="MobiDB-lite"/>
    </source>
</evidence>
<name>A0ABM3X6F0_ERIEU</name>
<feature type="compositionally biased region" description="Low complexity" evidence="3">
    <location>
        <begin position="789"/>
        <end position="799"/>
    </location>
</feature>
<evidence type="ECO:0000256" key="2">
    <source>
        <dbReference type="ARBA" id="ARBA00022801"/>
    </source>
</evidence>
<dbReference type="PRINTS" id="PR00853">
    <property type="entry name" value="XPGRADSUPER"/>
</dbReference>
<accession>A0ABM3X6F0</accession>
<sequence>MGVKDLWQILDPVKQHVHLHSLRGKTIAVDLSLWVCEAQTVKKMIGTVVKPHLRNLFFRISCLTLMDVQLVFVMEGEAPKLKADVIRKRNEVRYGPSHKAQPQKTGRSRFTSVLRECLDMLEILGIPWVRAAGEAEAMCAYLNASGRVDACLTNDGDAFLYGAQTVYRNFTMNTKDPHVDCYTMSSIKQKLGLDRDALVGLAVLLGCDYLPKGVPGVGKEQVLKLTQILKGQSLLKRFDQWNEKSCDSNPQPPVIKKLAHCSICSHPGSPKDHERNGCTLCQSDRYCEPHDYEYCCPCEWHQTEHARQLHAVEYSIRKKACSCEGFPFHEVIQEFLLDKNELVKEIKHQRPDLLLFQRFTLDKMEWPNPYACEKLLVLLTHYDMTERKLGRRVSYQLQPIRIVKTRIRNGIHCFEIEWEKPEHYAVEDEHGELLLQTVEEQALFEAAYPETVASYQKQKLEAQGKKQKSMKIQPKEKNFPVSDSMNFPSRSILKPTCEITYKQNSKLNLDMSSDSPLPLKSVSMSLNNLLLPRDTPCLKPQEQLKSSLQPVNMQQVNDASKPLISESDQPNTTSCNPPEIHDLHLSTIDWEGTSFCNSPAISRNSLSHGCKSEPEIAIPKSLKKIPEQSSCELQSNSRNDHGMLPWGIQKAKPDKRLLSDMTSLHLQDLPLKERIHMKSAYPRGYAQPGVDPKTLPSQNTKEPCCASQSPDYPPHLSKAPFSIYTPVVNRSGVKVEPPNAALDRSRKPNMQATQKIITKKSVCLDRHSSDEESVPVFGKQKPTTHRAKQSSQKHSLSQSSKDEGSTLSKPKTRIKENAQCVQAYRIAGNEGSYSPYGAKGSPSFLPHLEGKDDSASTCLDSPLPLCQRLKLRFQNT</sequence>
<dbReference type="PANTHER" id="PTHR11081:SF70">
    <property type="entry name" value="FLAP ENDONUCLEASE GEN HOMOLOG 1"/>
    <property type="match status" value="1"/>
</dbReference>
<evidence type="ECO:0000259" key="4">
    <source>
        <dbReference type="SMART" id="SM00484"/>
    </source>
</evidence>
<keyword evidence="2" id="KW-0378">Hydrolase</keyword>
<dbReference type="InterPro" id="IPR006084">
    <property type="entry name" value="XPG/Rad2"/>
</dbReference>
<dbReference type="SMART" id="SM00484">
    <property type="entry name" value="XPGI"/>
    <property type="match status" value="1"/>
</dbReference>
<gene>
    <name evidence="7" type="primary">GEN1</name>
</gene>
<dbReference type="Proteomes" id="UP001652624">
    <property type="component" value="Chromosome 3"/>
</dbReference>
<feature type="region of interest" description="Disordered" evidence="3">
    <location>
        <begin position="761"/>
        <end position="814"/>
    </location>
</feature>
<feature type="domain" description="XPG-I" evidence="4">
    <location>
        <begin position="122"/>
        <end position="193"/>
    </location>
</feature>
<dbReference type="CDD" id="cd09869">
    <property type="entry name" value="PIN_GEN1"/>
    <property type="match status" value="1"/>
</dbReference>
<dbReference type="GO" id="GO:0004519">
    <property type="term" value="F:endonuclease activity"/>
    <property type="evidence" value="ECO:0007669"/>
    <property type="project" value="UniProtKB-KW"/>
</dbReference>
<dbReference type="GeneID" id="103111323"/>
<dbReference type="InterPro" id="IPR041012">
    <property type="entry name" value="GEN_chromo"/>
</dbReference>
<feature type="region of interest" description="Disordered" evidence="3">
    <location>
        <begin position="682"/>
        <end position="712"/>
    </location>
</feature>